<dbReference type="EMBL" id="GDKF01002293">
    <property type="protein sequence ID" value="JAT76329.1"/>
    <property type="molecule type" value="Transcribed_RNA"/>
</dbReference>
<proteinExistence type="predicted"/>
<protein>
    <recommendedName>
        <fullName evidence="2">AB hydrolase-1 domain-containing protein</fullName>
    </recommendedName>
</protein>
<feature type="domain" description="AB hydrolase-1" evidence="2">
    <location>
        <begin position="421"/>
        <end position="476"/>
    </location>
</feature>
<feature type="compositionally biased region" description="Gly residues" evidence="1">
    <location>
        <begin position="306"/>
        <end position="315"/>
    </location>
</feature>
<name>A0A1D2AAU1_AUXPR</name>
<evidence type="ECO:0000259" key="2">
    <source>
        <dbReference type="Pfam" id="PF00561"/>
    </source>
</evidence>
<dbReference type="SUPFAM" id="SSF53474">
    <property type="entry name" value="alpha/beta-Hydrolases"/>
    <property type="match status" value="1"/>
</dbReference>
<feature type="compositionally biased region" description="Low complexity" evidence="1">
    <location>
        <begin position="346"/>
        <end position="358"/>
    </location>
</feature>
<dbReference type="InterPro" id="IPR000073">
    <property type="entry name" value="AB_hydrolase_1"/>
</dbReference>
<dbReference type="PANTHER" id="PTHR37471:SF1">
    <property type="entry name" value="AB HYDROLASE-1 DOMAIN-CONTAINING PROTEIN"/>
    <property type="match status" value="1"/>
</dbReference>
<feature type="region of interest" description="Disordered" evidence="1">
    <location>
        <begin position="296"/>
        <end position="358"/>
    </location>
</feature>
<evidence type="ECO:0000256" key="1">
    <source>
        <dbReference type="SAM" id="MobiDB-lite"/>
    </source>
</evidence>
<dbReference type="Gene3D" id="3.40.50.1820">
    <property type="entry name" value="alpha/beta hydrolase"/>
    <property type="match status" value="1"/>
</dbReference>
<organism evidence="3">
    <name type="scientific">Auxenochlorella protothecoides</name>
    <name type="common">Green microalga</name>
    <name type="synonym">Chlorella protothecoides</name>
    <dbReference type="NCBI Taxonomy" id="3075"/>
    <lineage>
        <taxon>Eukaryota</taxon>
        <taxon>Viridiplantae</taxon>
        <taxon>Chlorophyta</taxon>
        <taxon>core chlorophytes</taxon>
        <taxon>Trebouxiophyceae</taxon>
        <taxon>Chlorellales</taxon>
        <taxon>Chlorellaceae</taxon>
        <taxon>Auxenochlorella</taxon>
    </lineage>
</organism>
<reference evidence="3" key="1">
    <citation type="submission" date="2015-08" db="EMBL/GenBank/DDBJ databases">
        <authorList>
            <person name="Babu N.S."/>
            <person name="Beckwith C.J."/>
            <person name="Beseler K.G."/>
            <person name="Brison A."/>
            <person name="Carone J.V."/>
            <person name="Caskin T.P."/>
            <person name="Diamond M."/>
            <person name="Durham M.E."/>
            <person name="Foxe J.M."/>
            <person name="Go M."/>
            <person name="Henderson B.A."/>
            <person name="Jones I.B."/>
            <person name="McGettigan J.A."/>
            <person name="Micheletti S.J."/>
            <person name="Nasrallah M.E."/>
            <person name="Ortiz D."/>
            <person name="Piller C.R."/>
            <person name="Privatt S.R."/>
            <person name="Schneider S.L."/>
            <person name="Sharp S."/>
            <person name="Smith T.C."/>
            <person name="Stanton J.D."/>
            <person name="Ullery H.E."/>
            <person name="Wilson R.J."/>
            <person name="Serrano M.G."/>
            <person name="Buck G."/>
            <person name="Lee V."/>
            <person name="Wang Y."/>
            <person name="Carvalho R."/>
            <person name="Voegtly L."/>
            <person name="Shi R."/>
            <person name="Duckworth R."/>
            <person name="Johnson A."/>
            <person name="Loviza R."/>
            <person name="Walstead R."/>
            <person name="Shah Z."/>
            <person name="Kiflezghi M."/>
            <person name="Wade K."/>
            <person name="Ball S.L."/>
            <person name="Bradley K.W."/>
            <person name="Asai D.J."/>
            <person name="Bowman C.A."/>
            <person name="Russell D.A."/>
            <person name="Pope W.H."/>
            <person name="Jacobs-Sera D."/>
            <person name="Hendrix R.W."/>
            <person name="Hatfull G.F."/>
        </authorList>
    </citation>
    <scope>NUCLEOTIDE SEQUENCE</scope>
</reference>
<accession>A0A1D2AAU1</accession>
<sequence>QGRCQTVSRQTLFTPSVSIASDSAGHHTVPEMVGVHPLEAVYACIYSAIWYAASHCDLIPGWFRTVVHCWILLELLFLVYGKVRHARLGRPWPLTIDPDHLERTLERFLTLADVFPFEEYLTGWFFGAPLESICRENVLDYVLYGLMYKTKESTSPEELARVDAFLSKVESRWGVRLTPGHNPALRYMRHSWEPLRVYPKPLLVYLVVEALGRGAHGLLRWQGFHQSTEAGFKFWLLRPRDAGEARAAEPLPALSPRRLAAAAGRTRSAALDATLDLASKATAAVSAQYPHDHQQYHMPVDASPLGAGGRGTGAGEGHDVGEGAHPPRAGRSTGAARDLRTRDSSADGAPAPAGPGAPAAALPALRSLSAAQLPIVFLHGVGFGVLPYLHFLRAIVKSHPGHPLLLVEVPHVSLRLCWQAAEVDEVARALAAALERHGFSRAVVMGHSYGTFVASRFTQLFPKMVHSLVIMDPVCMLVCYPQLLHNFIYRRPSRENFTSVSGSLDLIRFFCSRDLTISQAFCRKFNWAELMLWPDDIPERCLVVVSGLDDLVPSALVVRQLQAAKHPAKIMHHPLLGHGGILLLNNWQRQVIASMGQFLKEV</sequence>
<dbReference type="Pfam" id="PF00561">
    <property type="entry name" value="Abhydrolase_1"/>
    <property type="match status" value="1"/>
</dbReference>
<gene>
    <name evidence="3" type="ORF">g.18618</name>
</gene>
<dbReference type="AlphaFoldDB" id="A0A1D2AAU1"/>
<feature type="non-terminal residue" evidence="3">
    <location>
        <position position="1"/>
    </location>
</feature>
<evidence type="ECO:0000313" key="3">
    <source>
        <dbReference type="EMBL" id="JAT76329.1"/>
    </source>
</evidence>
<dbReference type="PANTHER" id="PTHR37471">
    <property type="entry name" value="UNNAMED PRODUCT"/>
    <property type="match status" value="1"/>
</dbReference>
<dbReference type="InterPro" id="IPR029058">
    <property type="entry name" value="AB_hydrolase_fold"/>
</dbReference>